<feature type="compositionally biased region" description="Acidic residues" evidence="1">
    <location>
        <begin position="295"/>
        <end position="304"/>
    </location>
</feature>
<feature type="transmembrane region" description="Helical" evidence="2">
    <location>
        <begin position="12"/>
        <end position="30"/>
    </location>
</feature>
<keyword evidence="2" id="KW-1133">Transmembrane helix</keyword>
<feature type="compositionally biased region" description="Basic and acidic residues" evidence="1">
    <location>
        <begin position="596"/>
        <end position="609"/>
    </location>
</feature>
<comment type="caution">
    <text evidence="4">The sequence shown here is derived from an EMBL/GenBank/DDBJ whole genome shotgun (WGS) entry which is preliminary data.</text>
</comment>
<feature type="compositionally biased region" description="Polar residues" evidence="1">
    <location>
        <begin position="491"/>
        <end position="503"/>
    </location>
</feature>
<feature type="region of interest" description="Disordered" evidence="1">
    <location>
        <begin position="294"/>
        <end position="353"/>
    </location>
</feature>
<evidence type="ECO:0000259" key="3">
    <source>
        <dbReference type="Pfam" id="PF20010"/>
    </source>
</evidence>
<feature type="compositionally biased region" description="Low complexity" evidence="1">
    <location>
        <begin position="96"/>
        <end position="111"/>
    </location>
</feature>
<dbReference type="Proteomes" id="UP000746747">
    <property type="component" value="Unassembled WGS sequence"/>
</dbReference>
<dbReference type="Gene3D" id="3.40.1620.70">
    <property type="match status" value="1"/>
</dbReference>
<feature type="region of interest" description="Disordered" evidence="1">
    <location>
        <begin position="96"/>
        <end position="123"/>
    </location>
</feature>
<feature type="compositionally biased region" description="Pro residues" evidence="1">
    <location>
        <begin position="651"/>
        <end position="660"/>
    </location>
</feature>
<gene>
    <name evidence="4" type="ORF">CJOHNSTONI_LOCUS8487</name>
</gene>
<feature type="compositionally biased region" description="Basic and acidic residues" evidence="1">
    <location>
        <begin position="630"/>
        <end position="639"/>
    </location>
</feature>
<dbReference type="GO" id="GO:0005615">
    <property type="term" value="C:extracellular space"/>
    <property type="evidence" value="ECO:0007669"/>
    <property type="project" value="TreeGrafter"/>
</dbReference>
<keyword evidence="5" id="KW-1185">Reference proteome</keyword>
<dbReference type="EMBL" id="CAKAEH010001707">
    <property type="protein sequence ID" value="CAG9538816.1"/>
    <property type="molecule type" value="Genomic_DNA"/>
</dbReference>
<evidence type="ECO:0000313" key="5">
    <source>
        <dbReference type="Proteomes" id="UP000746747"/>
    </source>
</evidence>
<dbReference type="InterPro" id="IPR050149">
    <property type="entry name" value="Collagen_superfamily"/>
</dbReference>
<feature type="compositionally biased region" description="Pro residues" evidence="1">
    <location>
        <begin position="684"/>
        <end position="711"/>
    </location>
</feature>
<dbReference type="GO" id="GO:0030198">
    <property type="term" value="P:extracellular matrix organization"/>
    <property type="evidence" value="ECO:0007669"/>
    <property type="project" value="TreeGrafter"/>
</dbReference>
<dbReference type="GO" id="GO:0030020">
    <property type="term" value="F:extracellular matrix structural constituent conferring tensile strength"/>
    <property type="evidence" value="ECO:0007669"/>
    <property type="project" value="TreeGrafter"/>
</dbReference>
<feature type="compositionally biased region" description="Basic and acidic residues" evidence="1">
    <location>
        <begin position="305"/>
        <end position="329"/>
    </location>
</feature>
<feature type="domain" description="Collagen type XV/XVIII trimerization" evidence="3">
    <location>
        <begin position="814"/>
        <end position="859"/>
    </location>
</feature>
<evidence type="ECO:0000256" key="1">
    <source>
        <dbReference type="SAM" id="MobiDB-lite"/>
    </source>
</evidence>
<reference evidence="4" key="1">
    <citation type="submission" date="2021-09" db="EMBL/GenBank/DDBJ databases">
        <authorList>
            <consortium name="Pathogen Informatics"/>
        </authorList>
    </citation>
    <scope>NUCLEOTIDE SEQUENCE</scope>
</reference>
<name>A0A8J2MC37_9BILA</name>
<evidence type="ECO:0000313" key="4">
    <source>
        <dbReference type="EMBL" id="CAG9538816.1"/>
    </source>
</evidence>
<feature type="compositionally biased region" description="Polar residues" evidence="1">
    <location>
        <begin position="173"/>
        <end position="185"/>
    </location>
</feature>
<sequence>MKSYQSLLLHNYTLRIFFLLYTVIVTINTIQAEDNDVATINVDNFGYRNSKDHDTGSYHQSVSTAAKNGITDEVEELVIDEGLILNALKQQQRQKQQQQQQQLRKQQQQQQSEDKKSVNNGGNFNIVNVASAISTTDSKQEQNLSLAKTNFLKSSFSPKNNIINKKVSLSIHPISNNSKLPSSLINQSNNNDSTNSNNNIQRKNSDRIWNNLNDRSNNRRKRRAMIVDDDNMSGVNELIEKFKSTNHNSPTIASNEISTSPDYHMHDVDDDTGGGNSDDDRFRIPVENIVIVGSDAEDDDEEDTDHVHHDDDNDIDKSNTGEVIFKDTTFDEPETTDSYEQMSSVEENSKEDGNTEMGIVRITPEMLPKHTATEDIDKQYKMKVKSTMNYLESGTDEALKSSEIMVMEKEGGKKWDELEKLKEIMDEKLLKTDMSQIKNHFLREEIDLGTIQEMRISDDPNDAAIACDDETEGSGQQEEEELQYYEKSDKTTSVVPQQSSIYASSEYPRDDHKPSSSSSSSSYSSYPNNNVQFIVGKYTDSLILPSCVTAIPVIPRLESVQLMEGKSQVHECLDNRGYHTDGLTFVEGSCLKVEKGEKGEKGDKGDRGEPGLQGPIGPQGSPGTCPKDCQSGRDGRDGTPGKPGEMGPMGPMGPPGPPGPSGITTTVVQEGPEGVETIVGPTGPQGPPGPMGPRGLPGPPGIGEPGFPGPPGIPGRCERLHPEDIARIISDPRIKGEKGDCPPRMPIHYPGVNKEIDPYHHRYAIKGEKGERGETGRMGPMGPIGHPGPPGPAGAGVPPPVSYPQPMHTAPGGVQVYPTTIELFTASHGMPIGSLTFCISSQQLYVRVNGGFKDIKLEGFHPIMEHRPTVVSHF</sequence>
<feature type="compositionally biased region" description="Acidic residues" evidence="1">
    <location>
        <begin position="467"/>
        <end position="483"/>
    </location>
</feature>
<dbReference type="Pfam" id="PF20010">
    <property type="entry name" value="Collagen_trimer"/>
    <property type="match status" value="1"/>
</dbReference>
<feature type="compositionally biased region" description="Low complexity" evidence="1">
    <location>
        <begin position="640"/>
        <end position="649"/>
    </location>
</feature>
<feature type="compositionally biased region" description="Low complexity" evidence="1">
    <location>
        <begin position="515"/>
        <end position="526"/>
    </location>
</feature>
<feature type="compositionally biased region" description="Polar residues" evidence="1">
    <location>
        <begin position="245"/>
        <end position="261"/>
    </location>
</feature>
<evidence type="ECO:0000256" key="2">
    <source>
        <dbReference type="SAM" id="Phobius"/>
    </source>
</evidence>
<protein>
    <recommendedName>
        <fullName evidence="3">Collagen type XV/XVIII trimerization domain-containing protein</fullName>
    </recommendedName>
</protein>
<feature type="region of interest" description="Disordered" evidence="1">
    <location>
        <begin position="173"/>
        <end position="222"/>
    </location>
</feature>
<feature type="region of interest" description="Disordered" evidence="1">
    <location>
        <begin position="462"/>
        <end position="526"/>
    </location>
</feature>
<accession>A0A8J2MC37</accession>
<proteinExistence type="predicted"/>
<dbReference type="GO" id="GO:0031012">
    <property type="term" value="C:extracellular matrix"/>
    <property type="evidence" value="ECO:0007669"/>
    <property type="project" value="TreeGrafter"/>
</dbReference>
<feature type="region of interest" description="Disordered" evidence="1">
    <location>
        <begin position="242"/>
        <end position="281"/>
    </location>
</feature>
<dbReference type="AlphaFoldDB" id="A0A8J2MC37"/>
<keyword evidence="2" id="KW-0472">Membrane</keyword>
<organism evidence="4 5">
    <name type="scientific">Cercopithifilaria johnstoni</name>
    <dbReference type="NCBI Taxonomy" id="2874296"/>
    <lineage>
        <taxon>Eukaryota</taxon>
        <taxon>Metazoa</taxon>
        <taxon>Ecdysozoa</taxon>
        <taxon>Nematoda</taxon>
        <taxon>Chromadorea</taxon>
        <taxon>Rhabditida</taxon>
        <taxon>Spirurina</taxon>
        <taxon>Spiruromorpha</taxon>
        <taxon>Filarioidea</taxon>
        <taxon>Onchocercidae</taxon>
        <taxon>Cercopithifilaria</taxon>
    </lineage>
</organism>
<keyword evidence="2" id="KW-0812">Transmembrane</keyword>
<dbReference type="OrthoDB" id="5873676at2759"/>
<feature type="compositionally biased region" description="Low complexity" evidence="1">
    <location>
        <begin position="186"/>
        <end position="199"/>
    </location>
</feature>
<feature type="region of interest" description="Disordered" evidence="1">
    <location>
        <begin position="596"/>
        <end position="711"/>
    </location>
</feature>
<dbReference type="PANTHER" id="PTHR24023">
    <property type="entry name" value="COLLAGEN ALPHA"/>
    <property type="match status" value="1"/>
</dbReference>
<dbReference type="InterPro" id="IPR045463">
    <property type="entry name" value="XV/XVIII_trimerization_dom"/>
</dbReference>
<dbReference type="PANTHER" id="PTHR24023:SF1082">
    <property type="entry name" value="COLLAGEN TRIPLE HELIX REPEAT"/>
    <property type="match status" value="1"/>
</dbReference>